<comment type="catalytic activity">
    <reaction evidence="1 9">
        <text>(2S)-2-acetolactate + H(+) = (R)-acetoin + CO2</text>
        <dbReference type="Rhea" id="RHEA:21580"/>
        <dbReference type="ChEBI" id="CHEBI:15378"/>
        <dbReference type="ChEBI" id="CHEBI:15686"/>
        <dbReference type="ChEBI" id="CHEBI:16526"/>
        <dbReference type="ChEBI" id="CHEBI:58476"/>
        <dbReference type="EC" id="4.1.1.5"/>
    </reaction>
</comment>
<evidence type="ECO:0000313" key="11">
    <source>
        <dbReference type="EMBL" id="SNW04561.1"/>
    </source>
</evidence>
<dbReference type="Pfam" id="PF03306">
    <property type="entry name" value="AAL_decarboxy"/>
    <property type="match status" value="1"/>
</dbReference>
<evidence type="ECO:0000256" key="2">
    <source>
        <dbReference type="ARBA" id="ARBA00005170"/>
    </source>
</evidence>
<accession>A0A240C924</accession>
<dbReference type="EMBL" id="BMCB01000002">
    <property type="protein sequence ID" value="GGA83494.1"/>
    <property type="molecule type" value="Genomic_DNA"/>
</dbReference>
<dbReference type="UniPathway" id="UPA00626">
    <property type="reaction ID" value="UER00678"/>
</dbReference>
<dbReference type="Proteomes" id="UP000243706">
    <property type="component" value="Chromosome 1"/>
</dbReference>
<name>A0A240C924_9STAP</name>
<keyword evidence="7 9" id="KW-0005">Acetoin biosynthesis</keyword>
<evidence type="ECO:0000313" key="13">
    <source>
        <dbReference type="Proteomes" id="UP000652995"/>
    </source>
</evidence>
<dbReference type="RefSeq" id="WP_095118006.1">
    <property type="nucleotide sequence ID" value="NZ_BMCB01000002.1"/>
</dbReference>
<dbReference type="OrthoDB" id="8612680at2"/>
<proteinExistence type="inferred from homology"/>
<gene>
    <name evidence="11" type="primary">aldC</name>
    <name evidence="10" type="ORF">GCM10007183_04660</name>
    <name evidence="11" type="ORF">SAMEA4412661_02025</name>
</gene>
<evidence type="ECO:0000256" key="5">
    <source>
        <dbReference type="ARBA" id="ARBA00020164"/>
    </source>
</evidence>
<evidence type="ECO:0000313" key="10">
    <source>
        <dbReference type="EMBL" id="GGA83494.1"/>
    </source>
</evidence>
<dbReference type="CDD" id="cd17299">
    <property type="entry name" value="acetolactate_decarboxylase"/>
    <property type="match status" value="1"/>
</dbReference>
<evidence type="ECO:0000256" key="7">
    <source>
        <dbReference type="ARBA" id="ARBA00023061"/>
    </source>
</evidence>
<dbReference type="Proteomes" id="UP000652995">
    <property type="component" value="Unassembled WGS sequence"/>
</dbReference>
<evidence type="ECO:0000256" key="3">
    <source>
        <dbReference type="ARBA" id="ARBA00007106"/>
    </source>
</evidence>
<dbReference type="Gene3D" id="3.30.1330.80">
    <property type="entry name" value="Hypothetical protein, similar to alpha- acetolactate decarboxylase, domain 2"/>
    <property type="match status" value="2"/>
</dbReference>
<comment type="pathway">
    <text evidence="2 9">Polyol metabolism; (R,R)-butane-2,3-diol biosynthesis; (R,R)-butane-2,3-diol from pyruvate: step 2/3.</text>
</comment>
<dbReference type="NCBIfam" id="TIGR01252">
    <property type="entry name" value="acetolac_decarb"/>
    <property type="match status" value="1"/>
</dbReference>
<dbReference type="InterPro" id="IPR005128">
    <property type="entry name" value="Acetolactate_a_deCO2ase"/>
</dbReference>
<reference evidence="13" key="3">
    <citation type="journal article" date="2019" name="Int. J. Syst. Evol. Microbiol.">
        <title>The Global Catalogue of Microorganisms (GCM) 10K type strain sequencing project: providing services to taxonomists for standard genome sequencing and annotation.</title>
        <authorList>
            <consortium name="The Broad Institute Genomics Platform"/>
            <consortium name="The Broad Institute Genome Sequencing Center for Infectious Disease"/>
            <person name="Wu L."/>
            <person name="Ma J."/>
        </authorList>
    </citation>
    <scope>NUCLEOTIDE SEQUENCE [LARGE SCALE GENOMIC DNA]</scope>
    <source>
        <strain evidence="13">CCM 4175</strain>
    </source>
</reference>
<dbReference type="SUPFAM" id="SSF117856">
    <property type="entry name" value="AF0104/ALDC/Ptd012-like"/>
    <property type="match status" value="1"/>
</dbReference>
<dbReference type="PIRSF" id="PIRSF001332">
    <property type="entry name" value="Acetolac_decarb"/>
    <property type="match status" value="1"/>
</dbReference>
<dbReference type="AlphaFoldDB" id="A0A240C924"/>
<keyword evidence="6 9" id="KW-0210">Decarboxylase</keyword>
<evidence type="ECO:0000256" key="6">
    <source>
        <dbReference type="ARBA" id="ARBA00022793"/>
    </source>
</evidence>
<dbReference type="GO" id="GO:0045151">
    <property type="term" value="P:acetoin biosynthetic process"/>
    <property type="evidence" value="ECO:0007669"/>
    <property type="project" value="UniProtKB-UniRule"/>
</dbReference>
<evidence type="ECO:0000256" key="1">
    <source>
        <dbReference type="ARBA" id="ARBA00001784"/>
    </source>
</evidence>
<evidence type="ECO:0000313" key="12">
    <source>
        <dbReference type="Proteomes" id="UP000243706"/>
    </source>
</evidence>
<evidence type="ECO:0000256" key="9">
    <source>
        <dbReference type="PIRNR" id="PIRNR001332"/>
    </source>
</evidence>
<dbReference type="PANTHER" id="PTHR35524">
    <property type="entry name" value="ALPHA-ACETOLACTATE DECARBOXYLASE"/>
    <property type="match status" value="1"/>
</dbReference>
<organism evidence="11 12">
    <name type="scientific">Staphylococcus muscae</name>
    <dbReference type="NCBI Taxonomy" id="1294"/>
    <lineage>
        <taxon>Bacteria</taxon>
        <taxon>Bacillati</taxon>
        <taxon>Bacillota</taxon>
        <taxon>Bacilli</taxon>
        <taxon>Bacillales</taxon>
        <taxon>Staphylococcaceae</taxon>
        <taxon>Staphylococcus</taxon>
    </lineage>
</organism>
<reference evidence="10" key="4">
    <citation type="submission" date="2024-05" db="EMBL/GenBank/DDBJ databases">
        <authorList>
            <person name="Sun Q."/>
            <person name="Sedlacek I."/>
        </authorList>
    </citation>
    <scope>NUCLEOTIDE SEQUENCE</scope>
    <source>
        <strain evidence="10">CCM 4175</strain>
    </source>
</reference>
<evidence type="ECO:0000256" key="4">
    <source>
        <dbReference type="ARBA" id="ARBA00013204"/>
    </source>
</evidence>
<dbReference type="EMBL" id="LT906464">
    <property type="protein sequence ID" value="SNW04561.1"/>
    <property type="molecule type" value="Genomic_DNA"/>
</dbReference>
<comment type="similarity">
    <text evidence="3 9">Belongs to the alpha-acetolactate decarboxylase family.</text>
</comment>
<sequence length="234" mass="25747">MQHALYQHGTLGTLMAGALEGTCSIDTLLQHGDHGIATLTGSDGEVIFVDGQAFHATTTDDKVRILSGEALTPYASVSKFSADTAFEATAANHEALYQQIRERMLSENLFAMIKIKGTFSHMHVRIMPKQDPPYTRLVTSAKAQPEYHRQHISGTIVAVYTPEAFHGIGAAGFHAHFISEDQQFVGHILDFDLAEGTVQIQNCATLEQHLSTDPSFINKTFDYQDIAEDIRQAE</sequence>
<protein>
    <recommendedName>
        <fullName evidence="5 9">Alpha-acetolactate decarboxylase</fullName>
        <ecNumber evidence="4 9">4.1.1.5</ecNumber>
    </recommendedName>
</protein>
<reference evidence="10" key="1">
    <citation type="journal article" date="2014" name="Int. J. Syst. Evol. Microbiol.">
        <title>Complete genome of a new Firmicutes species belonging to the dominant human colonic microbiota ('Ruminococcus bicirculans') reveals two chromosomes and a selective capacity to utilize plant glucans.</title>
        <authorList>
            <consortium name="NISC Comparative Sequencing Program"/>
            <person name="Wegmann U."/>
            <person name="Louis P."/>
            <person name="Goesmann A."/>
            <person name="Henrissat B."/>
            <person name="Duncan S.H."/>
            <person name="Flint H.J."/>
        </authorList>
    </citation>
    <scope>NUCLEOTIDE SEQUENCE</scope>
    <source>
        <strain evidence="10">CCM 4175</strain>
    </source>
</reference>
<dbReference type="GO" id="GO:0047605">
    <property type="term" value="F:acetolactate decarboxylase activity"/>
    <property type="evidence" value="ECO:0007669"/>
    <property type="project" value="UniProtKB-UniRule"/>
</dbReference>
<reference evidence="11 12" key="2">
    <citation type="submission" date="2017-06" db="EMBL/GenBank/DDBJ databases">
        <authorList>
            <consortium name="Pathogen Informatics"/>
        </authorList>
    </citation>
    <scope>NUCLEOTIDE SEQUENCE [LARGE SCALE GENOMIC DNA]</scope>
    <source>
        <strain evidence="11 12">NCTC13833</strain>
    </source>
</reference>
<dbReference type="EC" id="4.1.1.5" evidence="4 9"/>
<keyword evidence="8 9" id="KW-0456">Lyase</keyword>
<keyword evidence="13" id="KW-1185">Reference proteome</keyword>
<evidence type="ECO:0000256" key="8">
    <source>
        <dbReference type="ARBA" id="ARBA00023239"/>
    </source>
</evidence>
<dbReference type="KEGG" id="smus:C7J88_06750"/>
<dbReference type="PANTHER" id="PTHR35524:SF1">
    <property type="entry name" value="ALPHA-ACETOLACTATE DECARBOXYLASE"/>
    <property type="match status" value="1"/>
</dbReference>